<proteinExistence type="predicted"/>
<feature type="region of interest" description="Disordered" evidence="1">
    <location>
        <begin position="136"/>
        <end position="166"/>
    </location>
</feature>
<reference evidence="2" key="1">
    <citation type="submission" date="2023-05" db="EMBL/GenBank/DDBJ databases">
        <title>Genome and transcriptome analyses reveal genes involved in the formation of fine ridges on petal epidermal cells in Hibiscus trionum.</title>
        <authorList>
            <person name="Koshimizu S."/>
            <person name="Masuda S."/>
            <person name="Ishii T."/>
            <person name="Shirasu K."/>
            <person name="Hoshino A."/>
            <person name="Arita M."/>
        </authorList>
    </citation>
    <scope>NUCLEOTIDE SEQUENCE</scope>
    <source>
        <strain evidence="2">Hamamatsu line</strain>
    </source>
</reference>
<dbReference type="AlphaFoldDB" id="A0A9W7LIX5"/>
<comment type="caution">
    <text evidence="2">The sequence shown here is derived from an EMBL/GenBank/DDBJ whole genome shotgun (WGS) entry which is preliminary data.</text>
</comment>
<name>A0A9W7LIX5_HIBTR</name>
<evidence type="ECO:0000313" key="2">
    <source>
        <dbReference type="EMBL" id="GMI65105.1"/>
    </source>
</evidence>
<organism evidence="2 3">
    <name type="scientific">Hibiscus trionum</name>
    <name type="common">Flower of an hour</name>
    <dbReference type="NCBI Taxonomy" id="183268"/>
    <lineage>
        <taxon>Eukaryota</taxon>
        <taxon>Viridiplantae</taxon>
        <taxon>Streptophyta</taxon>
        <taxon>Embryophyta</taxon>
        <taxon>Tracheophyta</taxon>
        <taxon>Spermatophyta</taxon>
        <taxon>Magnoliopsida</taxon>
        <taxon>eudicotyledons</taxon>
        <taxon>Gunneridae</taxon>
        <taxon>Pentapetalae</taxon>
        <taxon>rosids</taxon>
        <taxon>malvids</taxon>
        <taxon>Malvales</taxon>
        <taxon>Malvaceae</taxon>
        <taxon>Malvoideae</taxon>
        <taxon>Hibiscus</taxon>
    </lineage>
</organism>
<evidence type="ECO:0000313" key="3">
    <source>
        <dbReference type="Proteomes" id="UP001165190"/>
    </source>
</evidence>
<dbReference type="EMBL" id="BSYR01000003">
    <property type="protein sequence ID" value="GMI65105.1"/>
    <property type="molecule type" value="Genomic_DNA"/>
</dbReference>
<gene>
    <name evidence="2" type="ORF">HRI_000179800</name>
</gene>
<dbReference type="Proteomes" id="UP001165190">
    <property type="component" value="Unassembled WGS sequence"/>
</dbReference>
<evidence type="ECO:0000256" key="1">
    <source>
        <dbReference type="SAM" id="MobiDB-lite"/>
    </source>
</evidence>
<protein>
    <submittedName>
        <fullName evidence="2">Uncharacterized protein</fullName>
    </submittedName>
</protein>
<accession>A0A9W7LIX5</accession>
<sequence>MDLEEVELEVQKEVTRRMVESARADFVAFVDKVRERTMLMTMKQDMLAEEAPKAKFVDDFMVFVGAIETGDLETLRRFDQKAMMDTILMMKNRDAGDMEGLVCSYGDDVHKIGPGVEENATLDSIMAAANTDENCGGENGGFTGKNEQGGAVVDATEGPNSGGNGP</sequence>
<dbReference type="OrthoDB" id="1002115at2759"/>
<keyword evidence="3" id="KW-1185">Reference proteome</keyword>